<evidence type="ECO:0000256" key="2">
    <source>
        <dbReference type="ARBA" id="ARBA00023004"/>
    </source>
</evidence>
<dbReference type="Pfam" id="PF13237">
    <property type="entry name" value="Fer4_10"/>
    <property type="match status" value="1"/>
</dbReference>
<keyword evidence="3" id="KW-0411">Iron-sulfur</keyword>
<sequence>MNKNAIIYWFSGTGNTEKVAREYKKNFEENKIETLLYKITDNFEDMPNPKNFDYVGIAYPIHGFNAPYPVFNLIKLFPKTKNKNIFIIKTSGEPLTINNISSEPLIARLKPKGYILTNEYHYIMPYNMIFRHTDETASKMWKTAKSLCSIEVKEILQGKKHLLKKFPFGRLIAFIFRIEHPAMKINGKLFKVKNICTHCNLCVKKCPVNNIYNDENNNIKFKNKCVMCSSCAFRCPVDAINIGILTGWKVNGPYKFENPPVGLKSKHENYCEKAYERYFERANNKINEFSN</sequence>
<dbReference type="NCBIfam" id="NF038196">
    <property type="entry name" value="ferrodoxin_EFR1"/>
    <property type="match status" value="1"/>
</dbReference>
<dbReference type="AlphaFoldDB" id="A0A5C8CFQ1"/>
<evidence type="ECO:0000256" key="3">
    <source>
        <dbReference type="ARBA" id="ARBA00023014"/>
    </source>
</evidence>
<comment type="caution">
    <text evidence="5">The sequence shown here is derived from an EMBL/GenBank/DDBJ whole genome shotgun (WGS) entry which is preliminary data.</text>
</comment>
<evidence type="ECO:0000313" key="5">
    <source>
        <dbReference type="EMBL" id="TXJ11755.1"/>
    </source>
</evidence>
<protein>
    <submittedName>
        <fullName evidence="5">4Fe-4S ferredoxin</fullName>
    </submittedName>
</protein>
<dbReference type="RefSeq" id="WP_147758664.1">
    <property type="nucleotide sequence ID" value="NZ_SAXT01000005.1"/>
</dbReference>
<dbReference type="InterPro" id="IPR047964">
    <property type="entry name" value="EFR1-like"/>
</dbReference>
<evidence type="ECO:0000259" key="4">
    <source>
        <dbReference type="PROSITE" id="PS51379"/>
    </source>
</evidence>
<dbReference type="SUPFAM" id="SSF54862">
    <property type="entry name" value="4Fe-4S ferredoxins"/>
    <property type="match status" value="1"/>
</dbReference>
<dbReference type="Gene3D" id="3.30.70.20">
    <property type="match status" value="1"/>
</dbReference>
<dbReference type="GO" id="GO:0046872">
    <property type="term" value="F:metal ion binding"/>
    <property type="evidence" value="ECO:0007669"/>
    <property type="project" value="UniProtKB-KW"/>
</dbReference>
<dbReference type="PROSITE" id="PS51379">
    <property type="entry name" value="4FE4S_FER_2"/>
    <property type="match status" value="2"/>
</dbReference>
<dbReference type="PROSITE" id="PS00198">
    <property type="entry name" value="4FE4S_FER_1"/>
    <property type="match status" value="1"/>
</dbReference>
<keyword evidence="1" id="KW-0479">Metal-binding</keyword>
<dbReference type="SUPFAM" id="SSF52218">
    <property type="entry name" value="Flavoproteins"/>
    <property type="match status" value="1"/>
</dbReference>
<keyword evidence="2" id="KW-0408">Iron</keyword>
<feature type="domain" description="4Fe-4S ferredoxin-type" evidence="4">
    <location>
        <begin position="187"/>
        <end position="216"/>
    </location>
</feature>
<reference evidence="5 6" key="1">
    <citation type="journal article" date="1992" name="Lakartidningen">
        <title>[Penicillin V and not amoxicillin is the first choice preparation in acute otitis].</title>
        <authorList>
            <person name="Kamme C."/>
            <person name="Lundgren K."/>
            <person name="Prellner K."/>
        </authorList>
    </citation>
    <scope>NUCLEOTIDE SEQUENCE [LARGE SCALE GENOMIC DNA]</scope>
    <source>
        <strain evidence="5 6">W1</strain>
    </source>
</reference>
<name>A0A5C8CFQ1_9SPIR</name>
<dbReference type="GO" id="GO:0051536">
    <property type="term" value="F:iron-sulfur cluster binding"/>
    <property type="evidence" value="ECO:0007669"/>
    <property type="project" value="UniProtKB-KW"/>
</dbReference>
<dbReference type="Gene3D" id="3.40.50.360">
    <property type="match status" value="1"/>
</dbReference>
<organism evidence="5 6">
    <name type="scientific">Brachyspira aalborgi</name>
    <dbReference type="NCBI Taxonomy" id="29522"/>
    <lineage>
        <taxon>Bacteria</taxon>
        <taxon>Pseudomonadati</taxon>
        <taxon>Spirochaetota</taxon>
        <taxon>Spirochaetia</taxon>
        <taxon>Brachyspirales</taxon>
        <taxon>Brachyspiraceae</taxon>
        <taxon>Brachyspira</taxon>
    </lineage>
</organism>
<proteinExistence type="predicted"/>
<dbReference type="InterPro" id="IPR017900">
    <property type="entry name" value="4Fe4S_Fe_S_CS"/>
</dbReference>
<feature type="domain" description="4Fe-4S ferredoxin-type" evidence="4">
    <location>
        <begin position="217"/>
        <end position="245"/>
    </location>
</feature>
<evidence type="ECO:0000256" key="1">
    <source>
        <dbReference type="ARBA" id="ARBA00022723"/>
    </source>
</evidence>
<accession>A0A5C8CFQ1</accession>
<dbReference type="EMBL" id="SAXT01000005">
    <property type="protein sequence ID" value="TXJ11755.1"/>
    <property type="molecule type" value="Genomic_DNA"/>
</dbReference>
<dbReference type="Proteomes" id="UP000325116">
    <property type="component" value="Unassembled WGS sequence"/>
</dbReference>
<gene>
    <name evidence="5" type="ORF">EPJ80_08570</name>
</gene>
<dbReference type="InterPro" id="IPR017896">
    <property type="entry name" value="4Fe4S_Fe-S-bd"/>
</dbReference>
<dbReference type="InterPro" id="IPR029039">
    <property type="entry name" value="Flavoprotein-like_sf"/>
</dbReference>
<evidence type="ECO:0000313" key="6">
    <source>
        <dbReference type="Proteomes" id="UP000325116"/>
    </source>
</evidence>